<dbReference type="PRINTS" id="PR00344">
    <property type="entry name" value="BCTRLSENSOR"/>
</dbReference>
<dbReference type="SUPFAM" id="SSF55874">
    <property type="entry name" value="ATPase domain of HSP90 chaperone/DNA topoisomerase II/histidine kinase"/>
    <property type="match status" value="1"/>
</dbReference>
<dbReference type="PANTHER" id="PTHR42878:SF15">
    <property type="entry name" value="BACTERIOPHYTOCHROME"/>
    <property type="match status" value="1"/>
</dbReference>
<dbReference type="InterPro" id="IPR005467">
    <property type="entry name" value="His_kinase_dom"/>
</dbReference>
<dbReference type="PROSITE" id="PS50110">
    <property type="entry name" value="RESPONSE_REGULATORY"/>
    <property type="match status" value="1"/>
</dbReference>
<feature type="domain" description="Response regulatory" evidence="12">
    <location>
        <begin position="10"/>
        <end position="126"/>
    </location>
</feature>
<protein>
    <recommendedName>
        <fullName evidence="2">histidine kinase</fullName>
        <ecNumber evidence="2">2.7.13.3</ecNumber>
    </recommendedName>
</protein>
<evidence type="ECO:0000313" key="14">
    <source>
        <dbReference type="Proteomes" id="UP000018348"/>
    </source>
</evidence>
<dbReference type="InterPro" id="IPR001789">
    <property type="entry name" value="Sig_transdc_resp-reg_receiver"/>
</dbReference>
<dbReference type="InterPro" id="IPR036097">
    <property type="entry name" value="HisK_dim/P_sf"/>
</dbReference>
<organism evidence="13 14">
    <name type="scientific">Crocosphaera watsonii WH 8502</name>
    <dbReference type="NCBI Taxonomy" id="423474"/>
    <lineage>
        <taxon>Bacteria</taxon>
        <taxon>Bacillati</taxon>
        <taxon>Cyanobacteriota</taxon>
        <taxon>Cyanophyceae</taxon>
        <taxon>Oscillatoriophycideae</taxon>
        <taxon>Chroococcales</taxon>
        <taxon>Aphanothecaceae</taxon>
        <taxon>Crocosphaera</taxon>
    </lineage>
</organism>
<dbReference type="PROSITE" id="PS50109">
    <property type="entry name" value="HIS_KIN"/>
    <property type="match status" value="1"/>
</dbReference>
<dbReference type="Proteomes" id="UP000018348">
    <property type="component" value="Unassembled WGS sequence"/>
</dbReference>
<dbReference type="GO" id="GO:0005524">
    <property type="term" value="F:ATP binding"/>
    <property type="evidence" value="ECO:0007669"/>
    <property type="project" value="UniProtKB-KW"/>
</dbReference>
<dbReference type="InterPro" id="IPR036890">
    <property type="entry name" value="HATPase_C_sf"/>
</dbReference>
<dbReference type="Gene3D" id="3.40.50.2300">
    <property type="match status" value="1"/>
</dbReference>
<dbReference type="EMBL" id="CAQK01000694">
    <property type="protein sequence ID" value="CCQ52675.1"/>
    <property type="molecule type" value="Genomic_DNA"/>
</dbReference>
<keyword evidence="6" id="KW-0418">Kinase</keyword>
<dbReference type="Gene3D" id="1.10.287.130">
    <property type="match status" value="1"/>
</dbReference>
<keyword evidence="4" id="KW-0808">Transferase</keyword>
<gene>
    <name evidence="13" type="ORF">CWATWH8502_4861</name>
</gene>
<dbReference type="CDD" id="cd00082">
    <property type="entry name" value="HisKA"/>
    <property type="match status" value="1"/>
</dbReference>
<dbReference type="Pfam" id="PF00072">
    <property type="entry name" value="Response_reg"/>
    <property type="match status" value="1"/>
</dbReference>
<evidence type="ECO:0000256" key="5">
    <source>
        <dbReference type="ARBA" id="ARBA00022741"/>
    </source>
</evidence>
<reference evidence="13 14" key="1">
    <citation type="submission" date="2013-01" db="EMBL/GenBank/DDBJ databases">
        <authorList>
            <person name="Bench S."/>
        </authorList>
    </citation>
    <scope>NUCLEOTIDE SEQUENCE [LARGE SCALE GENOMIC DNA]</scope>
    <source>
        <strain evidence="13 14">WH 8502</strain>
    </source>
</reference>
<dbReference type="SMART" id="SM00448">
    <property type="entry name" value="REC"/>
    <property type="match status" value="1"/>
</dbReference>
<feature type="modified residue" description="4-aspartylphosphate" evidence="9">
    <location>
        <position position="59"/>
    </location>
</feature>
<comment type="caution">
    <text evidence="13">The sequence shown here is derived from an EMBL/GenBank/DDBJ whole genome shotgun (WGS) entry which is preliminary data.</text>
</comment>
<dbReference type="InterPro" id="IPR004358">
    <property type="entry name" value="Sig_transdc_His_kin-like_C"/>
</dbReference>
<evidence type="ECO:0000259" key="12">
    <source>
        <dbReference type="PROSITE" id="PS50110"/>
    </source>
</evidence>
<dbReference type="GO" id="GO:0000156">
    <property type="term" value="F:phosphorelay response regulator activity"/>
    <property type="evidence" value="ECO:0007669"/>
    <property type="project" value="TreeGrafter"/>
</dbReference>
<feature type="domain" description="Histidine kinase" evidence="11">
    <location>
        <begin position="155"/>
        <end position="369"/>
    </location>
</feature>
<proteinExistence type="predicted"/>
<evidence type="ECO:0000256" key="10">
    <source>
        <dbReference type="SAM" id="Coils"/>
    </source>
</evidence>
<evidence type="ECO:0000256" key="9">
    <source>
        <dbReference type="PROSITE-ProRule" id="PRU00169"/>
    </source>
</evidence>
<evidence type="ECO:0000313" key="13">
    <source>
        <dbReference type="EMBL" id="CCQ52675.1"/>
    </source>
</evidence>
<dbReference type="FunFam" id="3.30.565.10:FF:000006">
    <property type="entry name" value="Sensor histidine kinase WalK"/>
    <property type="match status" value="1"/>
</dbReference>
<accession>T2IKF4</accession>
<evidence type="ECO:0000256" key="1">
    <source>
        <dbReference type="ARBA" id="ARBA00000085"/>
    </source>
</evidence>
<comment type="catalytic activity">
    <reaction evidence="1">
        <text>ATP + protein L-histidine = ADP + protein N-phospho-L-histidine.</text>
        <dbReference type="EC" id="2.7.13.3"/>
    </reaction>
</comment>
<dbReference type="EC" id="2.7.13.3" evidence="2"/>
<evidence type="ECO:0000256" key="8">
    <source>
        <dbReference type="ARBA" id="ARBA00023012"/>
    </source>
</evidence>
<sequence>MNNRNEKKGDILIVDDIPENLQLLFTMLTKQGYEVRRVLSGKQALNVVKVEPPDLILLDIRMPELDGYEVCQRLKADETTQNIPVIFLSALNETFDKVTAFQVGGVDYISKPFQLQEVIIRVENQLNLLEMQRKLEEKNKELELVNKELESFGYRVSHDLRNHLNVINSIIYLLSKKHGQKLDNVGLKNLKILEDESERMAEMIEDLWRLSESKSNYLDISLESFDLSGVVRKIVDRLKIKMKEKEKIVIIKSDVYATGDEGLIKIAVENLLDNANKFTNKTEQPRIEFGQLQQQDQTVYFVKDNGVGFDTKKGNNLFTPFQRLHQEQEFPGTGIGLATVKRIIELHGGEIWYDAKVNQGTTFYFTFGE</sequence>
<keyword evidence="7" id="KW-0067">ATP-binding</keyword>
<evidence type="ECO:0000256" key="7">
    <source>
        <dbReference type="ARBA" id="ARBA00022840"/>
    </source>
</evidence>
<dbReference type="PANTHER" id="PTHR42878">
    <property type="entry name" value="TWO-COMPONENT HISTIDINE KINASE"/>
    <property type="match status" value="1"/>
</dbReference>
<dbReference type="GO" id="GO:0030295">
    <property type="term" value="F:protein kinase activator activity"/>
    <property type="evidence" value="ECO:0007669"/>
    <property type="project" value="TreeGrafter"/>
</dbReference>
<evidence type="ECO:0000256" key="2">
    <source>
        <dbReference type="ARBA" id="ARBA00012438"/>
    </source>
</evidence>
<keyword evidence="3 9" id="KW-0597">Phosphoprotein</keyword>
<keyword evidence="10" id="KW-0175">Coiled coil</keyword>
<dbReference type="AlphaFoldDB" id="T2IKF4"/>
<evidence type="ECO:0000259" key="11">
    <source>
        <dbReference type="PROSITE" id="PS50109"/>
    </source>
</evidence>
<evidence type="ECO:0000256" key="6">
    <source>
        <dbReference type="ARBA" id="ARBA00022777"/>
    </source>
</evidence>
<dbReference type="CDD" id="cd19920">
    <property type="entry name" value="REC_PA4781-like"/>
    <property type="match status" value="1"/>
</dbReference>
<reference evidence="13 14" key="2">
    <citation type="submission" date="2013-09" db="EMBL/GenBank/DDBJ databases">
        <title>Whole genome comparison of six Crocosphaera watsonii strains with differing phenotypes.</title>
        <authorList>
            <person name="Bench S.R."/>
            <person name="Heller P."/>
            <person name="Frank I."/>
            <person name="Arciniega M."/>
            <person name="Shilova I.N."/>
            <person name="Zehr J.P."/>
        </authorList>
    </citation>
    <scope>NUCLEOTIDE SEQUENCE [LARGE SCALE GENOMIC DNA]</scope>
    <source>
        <strain evidence="13 14">WH 8502</strain>
    </source>
</reference>
<dbReference type="FunFam" id="3.40.50.2300:FF:000121">
    <property type="entry name" value="Sensor histidine kinase RcsC"/>
    <property type="match status" value="1"/>
</dbReference>
<keyword evidence="5" id="KW-0547">Nucleotide-binding</keyword>
<dbReference type="GO" id="GO:0000155">
    <property type="term" value="F:phosphorelay sensor kinase activity"/>
    <property type="evidence" value="ECO:0007669"/>
    <property type="project" value="InterPro"/>
</dbReference>
<evidence type="ECO:0000256" key="3">
    <source>
        <dbReference type="ARBA" id="ARBA00022553"/>
    </source>
</evidence>
<feature type="coiled-coil region" evidence="10">
    <location>
        <begin position="119"/>
        <end position="152"/>
    </location>
</feature>
<keyword evidence="8" id="KW-0902">Two-component regulatory system</keyword>
<dbReference type="Pfam" id="PF00512">
    <property type="entry name" value="HisKA"/>
    <property type="match status" value="1"/>
</dbReference>
<dbReference type="Gene3D" id="3.30.565.10">
    <property type="entry name" value="Histidine kinase-like ATPase, C-terminal domain"/>
    <property type="match status" value="1"/>
</dbReference>
<dbReference type="InterPro" id="IPR003594">
    <property type="entry name" value="HATPase_dom"/>
</dbReference>
<dbReference type="GO" id="GO:0007234">
    <property type="term" value="P:osmosensory signaling via phosphorelay pathway"/>
    <property type="evidence" value="ECO:0007669"/>
    <property type="project" value="TreeGrafter"/>
</dbReference>
<evidence type="ECO:0000256" key="4">
    <source>
        <dbReference type="ARBA" id="ARBA00022679"/>
    </source>
</evidence>
<name>T2IKF4_CROWT</name>
<dbReference type="Pfam" id="PF02518">
    <property type="entry name" value="HATPase_c"/>
    <property type="match status" value="1"/>
</dbReference>
<dbReference type="SUPFAM" id="SSF52172">
    <property type="entry name" value="CheY-like"/>
    <property type="match status" value="1"/>
</dbReference>
<dbReference type="SUPFAM" id="SSF47384">
    <property type="entry name" value="Homodimeric domain of signal transducing histidine kinase"/>
    <property type="match status" value="1"/>
</dbReference>
<dbReference type="InterPro" id="IPR003661">
    <property type="entry name" value="HisK_dim/P_dom"/>
</dbReference>
<dbReference type="InterPro" id="IPR011006">
    <property type="entry name" value="CheY-like_superfamily"/>
</dbReference>
<dbReference type="RefSeq" id="WP_021831522.1">
    <property type="nucleotide sequence ID" value="NZ_CAQK01000694.1"/>
</dbReference>
<dbReference type="SMART" id="SM00387">
    <property type="entry name" value="HATPase_c"/>
    <property type="match status" value="1"/>
</dbReference>
<dbReference type="InterPro" id="IPR050351">
    <property type="entry name" value="BphY/WalK/GraS-like"/>
</dbReference>